<dbReference type="InterPro" id="IPR006194">
    <property type="entry name" value="Gly-tRNA-synth_heterodimer"/>
</dbReference>
<dbReference type="GO" id="GO:0004814">
    <property type="term" value="F:arginine-tRNA ligase activity"/>
    <property type="evidence" value="ECO:0007669"/>
    <property type="project" value="InterPro"/>
</dbReference>
<evidence type="ECO:0000256" key="11">
    <source>
        <dbReference type="HAMAP-Rule" id="MF_00255"/>
    </source>
</evidence>
<dbReference type="PRINTS" id="PR01045">
    <property type="entry name" value="TRNASYNTHGB"/>
</dbReference>
<evidence type="ECO:0000256" key="10">
    <source>
        <dbReference type="ARBA" id="ARBA00047937"/>
    </source>
</evidence>
<evidence type="ECO:0000256" key="1">
    <source>
        <dbReference type="ARBA" id="ARBA00004496"/>
    </source>
</evidence>
<dbReference type="HAMAP" id="MF_00255">
    <property type="entry name" value="Gly_tRNA_synth_beta"/>
    <property type="match status" value="1"/>
</dbReference>
<keyword evidence="4 11" id="KW-0963">Cytoplasm</keyword>
<keyword evidence="6 11" id="KW-0547">Nucleotide-binding</keyword>
<evidence type="ECO:0000256" key="4">
    <source>
        <dbReference type="ARBA" id="ARBA00022490"/>
    </source>
</evidence>
<dbReference type="RefSeq" id="WP_076399850.1">
    <property type="nucleotide sequence ID" value="NZ_FTOA01000003.1"/>
</dbReference>
<comment type="catalytic activity">
    <reaction evidence="10 11">
        <text>tRNA(Gly) + glycine + ATP = glycyl-tRNA(Gly) + AMP + diphosphate</text>
        <dbReference type="Rhea" id="RHEA:16013"/>
        <dbReference type="Rhea" id="RHEA-COMP:9664"/>
        <dbReference type="Rhea" id="RHEA-COMP:9683"/>
        <dbReference type="ChEBI" id="CHEBI:30616"/>
        <dbReference type="ChEBI" id="CHEBI:33019"/>
        <dbReference type="ChEBI" id="CHEBI:57305"/>
        <dbReference type="ChEBI" id="CHEBI:78442"/>
        <dbReference type="ChEBI" id="CHEBI:78522"/>
        <dbReference type="ChEBI" id="CHEBI:456215"/>
        <dbReference type="EC" id="6.1.1.14"/>
    </reaction>
</comment>
<dbReference type="InterPro" id="IPR015944">
    <property type="entry name" value="Gly-tRNA-synth_bsu"/>
</dbReference>
<organism evidence="13 14">
    <name type="scientific">Insolitispirillum peregrinum</name>
    <dbReference type="NCBI Taxonomy" id="80876"/>
    <lineage>
        <taxon>Bacteria</taxon>
        <taxon>Pseudomonadati</taxon>
        <taxon>Pseudomonadota</taxon>
        <taxon>Alphaproteobacteria</taxon>
        <taxon>Rhodospirillales</taxon>
        <taxon>Novispirillaceae</taxon>
        <taxon>Insolitispirillum</taxon>
    </lineage>
</organism>
<dbReference type="GO" id="GO:0005524">
    <property type="term" value="F:ATP binding"/>
    <property type="evidence" value="ECO:0007669"/>
    <property type="project" value="UniProtKB-UniRule"/>
</dbReference>
<evidence type="ECO:0000256" key="3">
    <source>
        <dbReference type="ARBA" id="ARBA00011209"/>
    </source>
</evidence>
<keyword evidence="8 11" id="KW-0648">Protein biosynthesis</keyword>
<dbReference type="InterPro" id="IPR008909">
    <property type="entry name" value="DALR_anticod-bd"/>
</dbReference>
<sequence length="689" mass="73986">MAEFLLELFSEEIPARMQATATETLHKLVADGLAKAGFPHLSARSYVTPRRLTLVIDDLPAATPDVSEERRGPKVDAPAKAVEGFLASVGLTLEQCEQRETPKGTFLFATLQTKGRPTAEVLKDVVEGALAVFPWPKSMRWSDNPTRWVRPLHSILCLFGGEIVPVAFARVTAGNSTRGHRFLAPDAFTVSDFADYQAKLRAAFVMLDANERREVILAQAEAAAKAEGYQLKDDIGLLNEVCGLVEWPTALVGKIDDAFMDVPGEVLSTSMRAHQKYFSLLKADGSLAPRFVVVSNMLTADNGAQIVAGNERVLRARLSDAKFFWDQDRKARLDSRIAKLGERVFHARLGSDLDKVTRVTALAKSLAAHIPGADLAQVERAAQLAKADLSTGMVGEFPELQGVMGRYYALHDGEQPVVADAVAEHYSPLGPNDSCPTKPVSVAVALADKIDTLVGFWGIGEKPTGSKDPFALRRAALGVIRLVLENKLRLPLLAAFAQALSGYAGVATVADSDTAALPADLLAFFADRLKVFLREQGVRHDLIAAVFGLGNEDDLVRLLKRVDALGGLVNSDDGANLLAAYRRAMNIVRIEDKKDGPHDGPVDPAALVQAEEQALFAALQQVEAAAAPALAAEDYAGAVAALAGLRAPLDAFFDQVTVNAADHRANRLRLLARIGQAMGQVADFSAVEG</sequence>
<dbReference type="PROSITE" id="PS50861">
    <property type="entry name" value="AA_TRNA_LIGASE_II_GLYAB"/>
    <property type="match status" value="1"/>
</dbReference>
<dbReference type="Proteomes" id="UP000185678">
    <property type="component" value="Unassembled WGS sequence"/>
</dbReference>
<comment type="subcellular location">
    <subcellularLocation>
        <location evidence="1 11">Cytoplasm</location>
    </subcellularLocation>
</comment>
<comment type="similarity">
    <text evidence="2 11">Belongs to the class-II aminoacyl-tRNA synthetase family.</text>
</comment>
<dbReference type="GO" id="GO:0005829">
    <property type="term" value="C:cytosol"/>
    <property type="evidence" value="ECO:0007669"/>
    <property type="project" value="TreeGrafter"/>
</dbReference>
<evidence type="ECO:0000259" key="12">
    <source>
        <dbReference type="Pfam" id="PF05746"/>
    </source>
</evidence>
<evidence type="ECO:0000256" key="7">
    <source>
        <dbReference type="ARBA" id="ARBA00022840"/>
    </source>
</evidence>
<dbReference type="PANTHER" id="PTHR30075">
    <property type="entry name" value="GLYCYL-TRNA SYNTHETASE"/>
    <property type="match status" value="1"/>
</dbReference>
<dbReference type="GO" id="GO:0006426">
    <property type="term" value="P:glycyl-tRNA aminoacylation"/>
    <property type="evidence" value="ECO:0007669"/>
    <property type="project" value="UniProtKB-UniRule"/>
</dbReference>
<dbReference type="Pfam" id="PF02092">
    <property type="entry name" value="tRNA_synt_2f"/>
    <property type="match status" value="1"/>
</dbReference>
<dbReference type="Pfam" id="PF05746">
    <property type="entry name" value="DALR_1"/>
    <property type="match status" value="1"/>
</dbReference>
<evidence type="ECO:0000256" key="9">
    <source>
        <dbReference type="ARBA" id="ARBA00023146"/>
    </source>
</evidence>
<dbReference type="NCBIfam" id="TIGR00211">
    <property type="entry name" value="glyS"/>
    <property type="match status" value="1"/>
</dbReference>
<feature type="domain" description="DALR anticodon binding" evidence="12">
    <location>
        <begin position="578"/>
        <end position="678"/>
    </location>
</feature>
<evidence type="ECO:0000313" key="13">
    <source>
        <dbReference type="EMBL" id="SIS71063.1"/>
    </source>
</evidence>
<dbReference type="PANTHER" id="PTHR30075:SF2">
    <property type="entry name" value="GLYCINE--TRNA LIGASE, CHLOROPLASTIC_MITOCHONDRIAL 2"/>
    <property type="match status" value="1"/>
</dbReference>
<dbReference type="SUPFAM" id="SSF109604">
    <property type="entry name" value="HD-domain/PDEase-like"/>
    <property type="match status" value="1"/>
</dbReference>
<reference evidence="13 14" key="1">
    <citation type="submission" date="2017-01" db="EMBL/GenBank/DDBJ databases">
        <authorList>
            <person name="Mah S.A."/>
            <person name="Swanson W.J."/>
            <person name="Moy G.W."/>
            <person name="Vacquier V.D."/>
        </authorList>
    </citation>
    <scope>NUCLEOTIDE SEQUENCE [LARGE SCALE GENOMIC DNA]</scope>
    <source>
        <strain evidence="13 14">DSM 11589</strain>
    </source>
</reference>
<dbReference type="EMBL" id="FTOA01000003">
    <property type="protein sequence ID" value="SIS71063.1"/>
    <property type="molecule type" value="Genomic_DNA"/>
</dbReference>
<gene>
    <name evidence="11" type="primary">glyS</name>
    <name evidence="13" type="ORF">SAMN05421779_103219</name>
</gene>
<keyword evidence="7 11" id="KW-0067">ATP-binding</keyword>
<protein>
    <recommendedName>
        <fullName evidence="11">Glycine--tRNA ligase beta subunit</fullName>
        <ecNumber evidence="11">6.1.1.14</ecNumber>
    </recommendedName>
    <alternativeName>
        <fullName evidence="11">Glycyl-tRNA synthetase beta subunit</fullName>
        <shortName evidence="11">GlyRS</shortName>
    </alternativeName>
</protein>
<dbReference type="GO" id="GO:0004820">
    <property type="term" value="F:glycine-tRNA ligase activity"/>
    <property type="evidence" value="ECO:0007669"/>
    <property type="project" value="UniProtKB-UniRule"/>
</dbReference>
<dbReference type="AlphaFoldDB" id="A0A1N7LBB1"/>
<proteinExistence type="inferred from homology"/>
<keyword evidence="14" id="KW-1185">Reference proteome</keyword>
<evidence type="ECO:0000313" key="14">
    <source>
        <dbReference type="Proteomes" id="UP000185678"/>
    </source>
</evidence>
<keyword evidence="5 11" id="KW-0436">Ligase</keyword>
<dbReference type="GO" id="GO:0006420">
    <property type="term" value="P:arginyl-tRNA aminoacylation"/>
    <property type="evidence" value="ECO:0007669"/>
    <property type="project" value="InterPro"/>
</dbReference>
<accession>A0A1N7LBB1</accession>
<keyword evidence="9 11" id="KW-0030">Aminoacyl-tRNA synthetase</keyword>
<evidence type="ECO:0000256" key="8">
    <source>
        <dbReference type="ARBA" id="ARBA00022917"/>
    </source>
</evidence>
<dbReference type="OrthoDB" id="9775440at2"/>
<name>A0A1N7LBB1_9PROT</name>
<evidence type="ECO:0000256" key="6">
    <source>
        <dbReference type="ARBA" id="ARBA00022741"/>
    </source>
</evidence>
<evidence type="ECO:0000256" key="2">
    <source>
        <dbReference type="ARBA" id="ARBA00008226"/>
    </source>
</evidence>
<evidence type="ECO:0000256" key="5">
    <source>
        <dbReference type="ARBA" id="ARBA00022598"/>
    </source>
</evidence>
<dbReference type="STRING" id="80876.SAMN05421779_103219"/>
<dbReference type="EC" id="6.1.1.14" evidence="11"/>
<comment type="subunit">
    <text evidence="3 11">Tetramer of two alpha and two beta subunits.</text>
</comment>